<reference evidence="1 2" key="1">
    <citation type="submission" date="2017-06" db="EMBL/GenBank/DDBJ databases">
        <authorList>
            <consortium name="Pathogen Informatics"/>
        </authorList>
    </citation>
    <scope>NUCLEOTIDE SEQUENCE [LARGE SCALE GENOMIC DNA]</scope>
    <source>
        <strain evidence="1 2">NCTC13161</strain>
    </source>
</reference>
<keyword evidence="2" id="KW-1185">Reference proteome</keyword>
<evidence type="ECO:0000313" key="1">
    <source>
        <dbReference type="EMBL" id="SNU90708.1"/>
    </source>
</evidence>
<dbReference type="AlphaFoldDB" id="A0A239T0T3"/>
<sequence>MPEISNQYPPPHQYPSCSLPGTARATAAAIARRGLLSYRNSQLQAQMAYVRQLRASQDNALQLLNRLEARAEQLMNQGASSHAQSPRPTSCATFRAEIKRCQAALAADPDGNGCTGSPNTPPALCPTRRILMETSNVMPADPDLTRTM</sequence>
<dbReference type="Proteomes" id="UP000215126">
    <property type="component" value="Chromosome 1"/>
</dbReference>
<proteinExistence type="predicted"/>
<gene>
    <name evidence="1" type="ORF">SAMEA4530655_05069</name>
</gene>
<name>A0A239T0T3_9BURK</name>
<dbReference type="EMBL" id="LT906435">
    <property type="protein sequence ID" value="SNU90708.1"/>
    <property type="molecule type" value="Genomic_DNA"/>
</dbReference>
<organism evidence="1 2">
    <name type="scientific">Pandoraea sputorum</name>
    <dbReference type="NCBI Taxonomy" id="93222"/>
    <lineage>
        <taxon>Bacteria</taxon>
        <taxon>Pseudomonadati</taxon>
        <taxon>Pseudomonadota</taxon>
        <taxon>Betaproteobacteria</taxon>
        <taxon>Burkholderiales</taxon>
        <taxon>Burkholderiaceae</taxon>
        <taxon>Pandoraea</taxon>
    </lineage>
</organism>
<dbReference type="RefSeq" id="WP_150777192.1">
    <property type="nucleotide sequence ID" value="NZ_CABPRX010000001.1"/>
</dbReference>
<evidence type="ECO:0000313" key="2">
    <source>
        <dbReference type="Proteomes" id="UP000215126"/>
    </source>
</evidence>
<accession>A0A239T0T3</accession>
<protein>
    <submittedName>
        <fullName evidence="1">Uncharacterized protein</fullName>
    </submittedName>
</protein>